<reference evidence="2 3" key="1">
    <citation type="submission" date="2024-02" db="EMBL/GenBank/DDBJ databases">
        <authorList>
            <person name="Vignale AGUSTIN F."/>
            <person name="Sosa J E."/>
            <person name="Modenutti C."/>
        </authorList>
    </citation>
    <scope>NUCLEOTIDE SEQUENCE [LARGE SCALE GENOMIC DNA]</scope>
</reference>
<feature type="region of interest" description="Disordered" evidence="1">
    <location>
        <begin position="1"/>
        <end position="48"/>
    </location>
</feature>
<protein>
    <submittedName>
        <fullName evidence="2">Uncharacterized protein</fullName>
    </submittedName>
</protein>
<dbReference type="PANTHER" id="PTHR15827">
    <property type="entry name" value="CYCLIN-DEPENDENT KINASE 2-INTERACTING PROTEIN"/>
    <property type="match status" value="1"/>
</dbReference>
<sequence length="319" mass="36325">MEETLVSTPPRFHSLSSPFSSSTEVSEPDYTKPSPKSSAAKAPPPSVTRLWRPAAQRNLRNQWSNLASYRQKWNSSSSIARSHVTSLVNAFLSQRYMNARELGVLSDMPDIRKKACCKLFKQQELLQRKLLSFYKDLVAVVTHMIDSSRSMRCFLKGTSSSPLVQFSNCSREENDTGDGGGIVVFTFWSISFFEELAQELVQMFTLELNLKRLIVVELLSISCEEVPQINELRWSDELYPGEFDDLCLCNLYSKDVCEPVLPRLKGWNSDIPTVQTKRQSDHDVLQVYITSWLAEVSIDIHRVNDIFGLVSEEMHVNLS</sequence>
<comment type="caution">
    <text evidence="2">The sequence shown here is derived from an EMBL/GenBank/DDBJ whole genome shotgun (WGS) entry which is preliminary data.</text>
</comment>
<accession>A0ABC8RSM5</accession>
<organism evidence="2 3">
    <name type="scientific">Ilex paraguariensis</name>
    <name type="common">yerba mate</name>
    <dbReference type="NCBI Taxonomy" id="185542"/>
    <lineage>
        <taxon>Eukaryota</taxon>
        <taxon>Viridiplantae</taxon>
        <taxon>Streptophyta</taxon>
        <taxon>Embryophyta</taxon>
        <taxon>Tracheophyta</taxon>
        <taxon>Spermatophyta</taxon>
        <taxon>Magnoliopsida</taxon>
        <taxon>eudicotyledons</taxon>
        <taxon>Gunneridae</taxon>
        <taxon>Pentapetalae</taxon>
        <taxon>asterids</taxon>
        <taxon>campanulids</taxon>
        <taxon>Aquifoliales</taxon>
        <taxon>Aquifoliaceae</taxon>
        <taxon>Ilex</taxon>
    </lineage>
</organism>
<keyword evidence="3" id="KW-1185">Reference proteome</keyword>
<dbReference type="PANTHER" id="PTHR15827:SF2">
    <property type="entry name" value="CYCLIN-DEPENDENT KINASE 2-INTERACTING PROTEIN"/>
    <property type="match status" value="1"/>
</dbReference>
<feature type="compositionally biased region" description="Low complexity" evidence="1">
    <location>
        <begin position="14"/>
        <end position="25"/>
    </location>
</feature>
<name>A0ABC8RSM5_9AQUA</name>
<dbReference type="EMBL" id="CAUOFW020001724">
    <property type="protein sequence ID" value="CAK9147980.1"/>
    <property type="molecule type" value="Genomic_DNA"/>
</dbReference>
<dbReference type="AlphaFoldDB" id="A0ABC8RSM5"/>
<dbReference type="Proteomes" id="UP001642360">
    <property type="component" value="Unassembled WGS sequence"/>
</dbReference>
<gene>
    <name evidence="2" type="ORF">ILEXP_LOCUS15909</name>
</gene>
<evidence type="ECO:0000313" key="2">
    <source>
        <dbReference type="EMBL" id="CAK9147980.1"/>
    </source>
</evidence>
<proteinExistence type="predicted"/>
<feature type="compositionally biased region" description="Low complexity" evidence="1">
    <location>
        <begin position="32"/>
        <end position="41"/>
    </location>
</feature>
<evidence type="ECO:0000313" key="3">
    <source>
        <dbReference type="Proteomes" id="UP001642360"/>
    </source>
</evidence>
<evidence type="ECO:0000256" key="1">
    <source>
        <dbReference type="SAM" id="MobiDB-lite"/>
    </source>
</evidence>